<evidence type="ECO:0000256" key="10">
    <source>
        <dbReference type="SAM" id="MobiDB-lite"/>
    </source>
</evidence>
<evidence type="ECO:0000313" key="14">
    <source>
        <dbReference type="Proteomes" id="UP000002748"/>
    </source>
</evidence>
<dbReference type="AlphaFoldDB" id="J4UL71"/>
<feature type="domain" description="RRM" evidence="12">
    <location>
        <begin position="690"/>
        <end position="762"/>
    </location>
</feature>
<keyword evidence="6 9" id="KW-0694">RNA-binding</keyword>
<dbReference type="OrthoDB" id="439639at2759"/>
<dbReference type="SMART" id="SM00360">
    <property type="entry name" value="RRM"/>
    <property type="match status" value="5"/>
</dbReference>
<comment type="similarity">
    <text evidence="2">Belongs to the RRM MRD1 family.</text>
</comment>
<comment type="subcellular location">
    <subcellularLocation>
        <location evidence="1">Nucleus</location>
    </subcellularLocation>
</comment>
<feature type="region of interest" description="Disordered" evidence="10">
    <location>
        <begin position="1008"/>
        <end position="1040"/>
    </location>
</feature>
<dbReference type="PANTHER" id="PTHR48039">
    <property type="entry name" value="RNA-BINDING MOTIF PROTEIN 14B"/>
    <property type="match status" value="1"/>
</dbReference>
<feature type="compositionally biased region" description="Basic and acidic residues" evidence="10">
    <location>
        <begin position="1008"/>
        <end position="1019"/>
    </location>
</feature>
<feature type="region of interest" description="Disordered" evidence="10">
    <location>
        <begin position="890"/>
        <end position="909"/>
    </location>
</feature>
<accession>J4UL71</accession>
<feature type="region of interest" description="Disordered" evidence="10">
    <location>
        <begin position="25"/>
        <end position="48"/>
    </location>
</feature>
<evidence type="ECO:0000313" key="13">
    <source>
        <dbReference type="EMBL" id="EJT52690.1"/>
    </source>
</evidence>
<dbReference type="PROSITE" id="PS50102">
    <property type="entry name" value="RRM"/>
    <property type="match status" value="5"/>
</dbReference>
<dbReference type="KEGG" id="tasa:A1Q1_02740"/>
<evidence type="ECO:0000256" key="8">
    <source>
        <dbReference type="ARBA" id="ARBA00023274"/>
    </source>
</evidence>
<keyword evidence="11" id="KW-0732">Signal</keyword>
<keyword evidence="8" id="KW-0687">Ribonucleoprotein</keyword>
<dbReference type="GO" id="GO:0003729">
    <property type="term" value="F:mRNA binding"/>
    <property type="evidence" value="ECO:0007669"/>
    <property type="project" value="TreeGrafter"/>
</dbReference>
<evidence type="ECO:0000256" key="3">
    <source>
        <dbReference type="ARBA" id="ARBA00013428"/>
    </source>
</evidence>
<evidence type="ECO:0000256" key="1">
    <source>
        <dbReference type="ARBA" id="ARBA00004123"/>
    </source>
</evidence>
<dbReference type="InterPro" id="IPR035979">
    <property type="entry name" value="RBD_domain_sf"/>
</dbReference>
<organism evidence="13 14">
    <name type="scientific">Trichosporon asahii var. asahii (strain ATCC 90039 / CBS 2479 / JCM 2466 / KCTC 7840 / NBRC 103889/ NCYC 2677 / UAMH 7654)</name>
    <name type="common">Yeast</name>
    <dbReference type="NCBI Taxonomy" id="1186058"/>
    <lineage>
        <taxon>Eukaryota</taxon>
        <taxon>Fungi</taxon>
        <taxon>Dikarya</taxon>
        <taxon>Basidiomycota</taxon>
        <taxon>Agaricomycotina</taxon>
        <taxon>Tremellomycetes</taxon>
        <taxon>Trichosporonales</taxon>
        <taxon>Trichosporonaceae</taxon>
        <taxon>Trichosporon</taxon>
    </lineage>
</organism>
<dbReference type="GO" id="GO:0006364">
    <property type="term" value="P:rRNA processing"/>
    <property type="evidence" value="ECO:0007669"/>
    <property type="project" value="UniProtKB-KW"/>
</dbReference>
<dbReference type="GO" id="GO:1990904">
    <property type="term" value="C:ribonucleoprotein complex"/>
    <property type="evidence" value="ECO:0007669"/>
    <property type="project" value="UniProtKB-KW"/>
</dbReference>
<dbReference type="SUPFAM" id="SSF54928">
    <property type="entry name" value="RNA-binding domain, RBD"/>
    <property type="match status" value="3"/>
</dbReference>
<dbReference type="RefSeq" id="XP_014184127.1">
    <property type="nucleotide sequence ID" value="XM_014328652.1"/>
</dbReference>
<dbReference type="CDD" id="cd12320">
    <property type="entry name" value="RRM6_RBM19_RRM5_MRD1"/>
    <property type="match status" value="1"/>
</dbReference>
<evidence type="ECO:0000256" key="7">
    <source>
        <dbReference type="ARBA" id="ARBA00023242"/>
    </source>
</evidence>
<protein>
    <recommendedName>
        <fullName evidence="3">Multiple RNA-binding domain-containing protein 1</fullName>
    </recommendedName>
</protein>
<evidence type="ECO:0000256" key="9">
    <source>
        <dbReference type="PROSITE-ProRule" id="PRU00176"/>
    </source>
</evidence>
<feature type="domain" description="RRM" evidence="12">
    <location>
        <begin position="808"/>
        <end position="891"/>
    </location>
</feature>
<feature type="domain" description="RRM" evidence="12">
    <location>
        <begin position="912"/>
        <end position="995"/>
    </location>
</feature>
<feature type="region of interest" description="Disordered" evidence="10">
    <location>
        <begin position="385"/>
        <end position="461"/>
    </location>
</feature>
<keyword evidence="5" id="KW-0677">Repeat</keyword>
<gene>
    <name evidence="13" type="ORF">A1Q1_02740</name>
</gene>
<feature type="domain" description="RRM" evidence="12">
    <location>
        <begin position="303"/>
        <end position="381"/>
    </location>
</feature>
<dbReference type="Gene3D" id="3.30.70.330">
    <property type="match status" value="5"/>
</dbReference>
<dbReference type="InterPro" id="IPR034482">
    <property type="entry name" value="Mrd1_RRM3"/>
</dbReference>
<name>J4UL71_TRIAS</name>
<dbReference type="PANTHER" id="PTHR48039:SF5">
    <property type="entry name" value="RNA-BINDING PROTEIN 28"/>
    <property type="match status" value="1"/>
</dbReference>
<evidence type="ECO:0000256" key="5">
    <source>
        <dbReference type="ARBA" id="ARBA00022737"/>
    </source>
</evidence>
<evidence type="ECO:0000256" key="6">
    <source>
        <dbReference type="ARBA" id="ARBA00022884"/>
    </source>
</evidence>
<comment type="caution">
    <text evidence="13">The sequence shown here is derived from an EMBL/GenBank/DDBJ whole genome shotgun (WGS) entry which is preliminary data.</text>
</comment>
<dbReference type="GO" id="GO:0005730">
    <property type="term" value="C:nucleolus"/>
    <property type="evidence" value="ECO:0007669"/>
    <property type="project" value="TreeGrafter"/>
</dbReference>
<keyword evidence="4" id="KW-0698">rRNA processing</keyword>
<dbReference type="GeneID" id="25986253"/>
<dbReference type="InterPro" id="IPR012677">
    <property type="entry name" value="Nucleotide-bd_a/b_plait_sf"/>
</dbReference>
<feature type="domain" description="RRM" evidence="12">
    <location>
        <begin position="493"/>
        <end position="571"/>
    </location>
</feature>
<dbReference type="InterPro" id="IPR000504">
    <property type="entry name" value="RRM_dom"/>
</dbReference>
<dbReference type="InterPro" id="IPR051945">
    <property type="entry name" value="RRM_MRD1_RNA_proc_ribogen"/>
</dbReference>
<feature type="signal peptide" evidence="11">
    <location>
        <begin position="1"/>
        <end position="20"/>
    </location>
</feature>
<dbReference type="VEuPathDB" id="FungiDB:A1Q1_02740"/>
<reference evidence="13 14" key="1">
    <citation type="journal article" date="2012" name="Eukaryot. Cell">
        <title>Draft genome sequence of CBS 2479, the standard type strain of Trichosporon asahii.</title>
        <authorList>
            <person name="Yang R.Y."/>
            <person name="Li H.T."/>
            <person name="Zhu H."/>
            <person name="Zhou G.P."/>
            <person name="Wang M."/>
            <person name="Wang L."/>
        </authorList>
    </citation>
    <scope>NUCLEOTIDE SEQUENCE [LARGE SCALE GENOMIC DNA]</scope>
    <source>
        <strain evidence="14">ATCC 90039 / CBS 2479 / JCM 2466 / KCTC 7840 / NCYC 2677 / UAMH 7654</strain>
    </source>
</reference>
<proteinExistence type="inferred from homology"/>
<feature type="compositionally biased region" description="Basic and acidic residues" evidence="10">
    <location>
        <begin position="892"/>
        <end position="909"/>
    </location>
</feature>
<dbReference type="EMBL" id="ALBS01000020">
    <property type="protein sequence ID" value="EJT52690.1"/>
    <property type="molecule type" value="Genomic_DNA"/>
</dbReference>
<evidence type="ECO:0000259" key="12">
    <source>
        <dbReference type="PROSITE" id="PS50102"/>
    </source>
</evidence>
<sequence>MVSTAMLKLPLFLLAGFACAESLEPAPESGTLAPPPEPTSFVPGKPAHEPVSQRWHFLTPTVDYVELRNRDWETSNLAANSPYYSAALFRFIGTGINITGNSNSGIDKLSLLVNNTDPEVFGAKGEKIQLENGRIAGVITGLKYGWWELGYRGNNGTTFYHATAIGQPGVSRGKSREITKAPHVQFEGQWENGRTNSTGSSVTFCPPIRTGLLEITANQPPVPFGAFRVTIDPHPSVGPSMQDYFPHLQPTDIQFTIAHGNVPIYSTVLDPMTRSCVKIEYIGDGTKPFVAHNVAYHTADTRSRLIFQNLPPNISPEAFKSKLTEPKTLQSVVVTDTKVVAKRRFAFVGFRTDEDAAKVKEWFNGSFVFGGGKVKVEFVSEEPLAPKAKRQKTDKHDKKAEDVTTEEAGPSKQYKEFMDVMKGTDGATAESSTTAQAKASKKGKEKATPEPEVIPADDEDDDDAAWLAKRKAALDGDEDPNVDPEDAMILSTGRLFVRNLAFVATADDIKAHFEKFGPIVDVHMPVSHSTGEPLGTAFVLFRDPNNALSARQSLDKTTFQGRLLHVLPGRARPGQENASGVAGIIDGKVLGKATEARGEVKQRQDEKRKADSARGVNWATLYMNADAVAASVAKRMGVSKSELLDGSDDMSPAVKLALAETQVIAETKAHFENEGIVLDSLQPRVPRSQTTILVKNIPFGTTITQLQDLFAPHGDLKRVLLPPAGTIGVVEFVNNMDAGRAFKALAYRRLGNSVLYLEKGPVGMFKDPNAISTPAAKAAEERAKLTEKVAEAEATLRDKPDESDEAGATLFLKNLAWATTNETLASVLSSLPGYSFSRVQTKPDPKRPGARLSMGYGFVGFKTKKEAQAALAGLEGFKIDGHAIEAKFAQRGQDEVEKKHKTKSEEGKTKGTKLLVKNLPFEATKKDVRALFSAYGTLKSLRVPRKSTMSATGAQSTRGFAFLEFTTHAEAQRAMDALKHTHLLGRHLVTEWAKDEDSVDVDALREKVSRDSKKGELGGRKRKLDLTGRGGIDENDGLDL</sequence>
<keyword evidence="7" id="KW-0539">Nucleus</keyword>
<feature type="chain" id="PRO_5003781796" description="Multiple RNA-binding domain-containing protein 1" evidence="11">
    <location>
        <begin position="21"/>
        <end position="1040"/>
    </location>
</feature>
<dbReference type="Pfam" id="PF00076">
    <property type="entry name" value="RRM_1"/>
    <property type="match status" value="4"/>
</dbReference>
<dbReference type="CDD" id="cd12568">
    <property type="entry name" value="RRM3_MRD1"/>
    <property type="match status" value="1"/>
</dbReference>
<dbReference type="Proteomes" id="UP000002748">
    <property type="component" value="Unassembled WGS sequence"/>
</dbReference>
<dbReference type="HOGENOM" id="CLU_008479_1_0_1"/>
<evidence type="ECO:0000256" key="4">
    <source>
        <dbReference type="ARBA" id="ARBA00022552"/>
    </source>
</evidence>
<evidence type="ECO:0000256" key="11">
    <source>
        <dbReference type="SAM" id="SignalP"/>
    </source>
</evidence>
<evidence type="ECO:0000256" key="2">
    <source>
        <dbReference type="ARBA" id="ARBA00008033"/>
    </source>
</evidence>